<evidence type="ECO:0000313" key="2">
    <source>
        <dbReference type="EMBL" id="HIX48034.1"/>
    </source>
</evidence>
<accession>A0A9D1VWE6</accession>
<organism evidence="2 3">
    <name type="scientific">Candidatus Mediterraneibacter caccavium</name>
    <dbReference type="NCBI Taxonomy" id="2838661"/>
    <lineage>
        <taxon>Bacteria</taxon>
        <taxon>Bacillati</taxon>
        <taxon>Bacillota</taxon>
        <taxon>Clostridia</taxon>
        <taxon>Lachnospirales</taxon>
        <taxon>Lachnospiraceae</taxon>
        <taxon>Mediterraneibacter</taxon>
    </lineage>
</organism>
<protein>
    <submittedName>
        <fullName evidence="2">Uncharacterized protein</fullName>
    </submittedName>
</protein>
<feature type="transmembrane region" description="Helical" evidence="1">
    <location>
        <begin position="72"/>
        <end position="101"/>
    </location>
</feature>
<keyword evidence="1" id="KW-1133">Transmembrane helix</keyword>
<evidence type="ECO:0000313" key="3">
    <source>
        <dbReference type="Proteomes" id="UP000824243"/>
    </source>
</evidence>
<name>A0A9D1VWE6_9FIRM</name>
<sequence length="134" mass="15618">MLDKRKIRLMTKAAVYEKEYGEEDFKITGYYKKDYASLNTWITLIWITAGYVLLGGILFLCFGESLLEGITIMRLIFLVAVALALYLVLVILYGIGAGNFYSKKHIRAKQRVKKYLRDITRLEKMSKKKEIYRS</sequence>
<keyword evidence="1" id="KW-0472">Membrane</keyword>
<dbReference type="EMBL" id="DXFA01000060">
    <property type="protein sequence ID" value="HIX48034.1"/>
    <property type="molecule type" value="Genomic_DNA"/>
</dbReference>
<dbReference type="AlphaFoldDB" id="A0A9D1VWE6"/>
<keyword evidence="1" id="KW-0812">Transmembrane</keyword>
<feature type="transmembrane region" description="Helical" evidence="1">
    <location>
        <begin position="41"/>
        <end position="60"/>
    </location>
</feature>
<gene>
    <name evidence="2" type="ORF">H9981_03310</name>
</gene>
<evidence type="ECO:0000256" key="1">
    <source>
        <dbReference type="SAM" id="Phobius"/>
    </source>
</evidence>
<reference evidence="2" key="2">
    <citation type="submission" date="2021-04" db="EMBL/GenBank/DDBJ databases">
        <authorList>
            <person name="Gilroy R."/>
        </authorList>
    </citation>
    <scope>NUCLEOTIDE SEQUENCE</scope>
    <source>
        <strain evidence="2">ChiSjej5B23-15282</strain>
    </source>
</reference>
<proteinExistence type="predicted"/>
<dbReference type="Proteomes" id="UP000824243">
    <property type="component" value="Unassembled WGS sequence"/>
</dbReference>
<comment type="caution">
    <text evidence="2">The sequence shown here is derived from an EMBL/GenBank/DDBJ whole genome shotgun (WGS) entry which is preliminary data.</text>
</comment>
<reference evidence="2" key="1">
    <citation type="journal article" date="2021" name="PeerJ">
        <title>Extensive microbial diversity within the chicken gut microbiome revealed by metagenomics and culture.</title>
        <authorList>
            <person name="Gilroy R."/>
            <person name="Ravi A."/>
            <person name="Getino M."/>
            <person name="Pursley I."/>
            <person name="Horton D.L."/>
            <person name="Alikhan N.F."/>
            <person name="Baker D."/>
            <person name="Gharbi K."/>
            <person name="Hall N."/>
            <person name="Watson M."/>
            <person name="Adriaenssens E.M."/>
            <person name="Foster-Nyarko E."/>
            <person name="Jarju S."/>
            <person name="Secka A."/>
            <person name="Antonio M."/>
            <person name="Oren A."/>
            <person name="Chaudhuri R.R."/>
            <person name="La Ragione R."/>
            <person name="Hildebrand F."/>
            <person name="Pallen M.J."/>
        </authorList>
    </citation>
    <scope>NUCLEOTIDE SEQUENCE</scope>
    <source>
        <strain evidence="2">ChiSjej5B23-15282</strain>
    </source>
</reference>